<feature type="compositionally biased region" description="Polar residues" evidence="1">
    <location>
        <begin position="485"/>
        <end position="495"/>
    </location>
</feature>
<protein>
    <submittedName>
        <fullName evidence="3">CRAL/TRIO domain-containing protein</fullName>
    </submittedName>
</protein>
<dbReference type="Pfam" id="PF25883">
    <property type="entry name" value="F28H7_8_C"/>
    <property type="match status" value="1"/>
</dbReference>
<dbReference type="CDD" id="cd00170">
    <property type="entry name" value="SEC14"/>
    <property type="match status" value="1"/>
</dbReference>
<sequence length="580" mass="66191">MTVGAQLETTNTVVEKKSQNCTNYEQHLNAEELRQVEELRELVKDDLSPYYDTHFNLLRWIQGNPGMNTVDVSKRLRKHLRMRKSSWDLDNLAERPRSHPIHKHWKFGITGNSEVLENVIVNIEQLGQTDYAGMVETYSMQDVLKARTKDLEDMLAACMKLESQTGKQASVLYVMDMEGLKFDKQLFSLVRGPLRALSEFMSDHYVEVIKYFVMVNAPSYIAAIWTIAKPILPERTRQKVHILSSSNWREAILEYASANVLPSKWNLDGSAEPFKAIVEPPLSYPVDKYFRNLSFDSSKKEKIRVTAGKSLIITKELKAKDVLDWWILADSDFGMGVFYSKNKEETNIDQMNVIVPCLEWMPGPSEAPLTDKFVANQDGFYKIWLSNEAAWWKSLNVLAEFVIHSGSNDNGFEVVEKRHTLRKTSTEWSSPPPSAVMTSSKHEGVVVMSRTPNLAAPKTRILGVTDFEPEDNHLNKFPKLDPTESSKVTANTNTPDEPGAVGKPTMTDDMLVNALKDILMGFKKKMRRSYPQMFLKTNSGKKSETEFRRRKPIAVNIQVADDNLPRKVIFLPNRVTEFSK</sequence>
<evidence type="ECO:0000256" key="1">
    <source>
        <dbReference type="SAM" id="MobiDB-lite"/>
    </source>
</evidence>
<dbReference type="Pfam" id="PF00650">
    <property type="entry name" value="CRAL_TRIO"/>
    <property type="match status" value="1"/>
</dbReference>
<keyword evidence="4" id="KW-1185">Reference proteome</keyword>
<name>A0AAD4N1B1_9BILA</name>
<dbReference type="PANTHER" id="PTHR47159:SF5">
    <property type="entry name" value="CRAL-TRIO DOMAIN-CONTAINING PROTEIN"/>
    <property type="match status" value="1"/>
</dbReference>
<feature type="domain" description="CRAL-TRIO" evidence="2">
    <location>
        <begin position="97"/>
        <end position="273"/>
    </location>
</feature>
<gene>
    <name evidence="3" type="ORF">DdX_12188</name>
</gene>
<evidence type="ECO:0000313" key="3">
    <source>
        <dbReference type="EMBL" id="KAI1707953.1"/>
    </source>
</evidence>
<comment type="caution">
    <text evidence="3">The sequence shown here is derived from an EMBL/GenBank/DDBJ whole genome shotgun (WGS) entry which is preliminary data.</text>
</comment>
<accession>A0AAD4N1B1</accession>
<reference evidence="3" key="1">
    <citation type="submission" date="2022-01" db="EMBL/GenBank/DDBJ databases">
        <title>Genome Sequence Resource for Two Populations of Ditylenchus destructor, the Migratory Endoparasitic Phytonematode.</title>
        <authorList>
            <person name="Zhang H."/>
            <person name="Lin R."/>
            <person name="Xie B."/>
        </authorList>
    </citation>
    <scope>NUCLEOTIDE SEQUENCE</scope>
    <source>
        <strain evidence="3">BazhouSP</strain>
    </source>
</reference>
<dbReference type="InterPro" id="IPR001251">
    <property type="entry name" value="CRAL-TRIO_dom"/>
</dbReference>
<dbReference type="EMBL" id="JAKKPZ010000038">
    <property type="protein sequence ID" value="KAI1707953.1"/>
    <property type="molecule type" value="Genomic_DNA"/>
</dbReference>
<organism evidence="3 4">
    <name type="scientific">Ditylenchus destructor</name>
    <dbReference type="NCBI Taxonomy" id="166010"/>
    <lineage>
        <taxon>Eukaryota</taxon>
        <taxon>Metazoa</taxon>
        <taxon>Ecdysozoa</taxon>
        <taxon>Nematoda</taxon>
        <taxon>Chromadorea</taxon>
        <taxon>Rhabditida</taxon>
        <taxon>Tylenchina</taxon>
        <taxon>Tylenchomorpha</taxon>
        <taxon>Sphaerularioidea</taxon>
        <taxon>Anguinidae</taxon>
        <taxon>Anguininae</taxon>
        <taxon>Ditylenchus</taxon>
    </lineage>
</organism>
<proteinExistence type="predicted"/>
<dbReference type="Gene3D" id="3.40.525.10">
    <property type="entry name" value="CRAL-TRIO lipid binding domain"/>
    <property type="match status" value="1"/>
</dbReference>
<dbReference type="InterPro" id="IPR036865">
    <property type="entry name" value="CRAL-TRIO_dom_sf"/>
</dbReference>
<dbReference type="Gene3D" id="2.60.120.680">
    <property type="entry name" value="GOLD domain"/>
    <property type="match status" value="1"/>
</dbReference>
<feature type="region of interest" description="Disordered" evidence="1">
    <location>
        <begin position="474"/>
        <end position="505"/>
    </location>
</feature>
<dbReference type="SUPFAM" id="SSF52087">
    <property type="entry name" value="CRAL/TRIO domain"/>
    <property type="match status" value="1"/>
</dbReference>
<dbReference type="Proteomes" id="UP001201812">
    <property type="component" value="Unassembled WGS sequence"/>
</dbReference>
<dbReference type="PROSITE" id="PS50191">
    <property type="entry name" value="CRAL_TRIO"/>
    <property type="match status" value="1"/>
</dbReference>
<dbReference type="InterPro" id="IPR053302">
    <property type="entry name" value="CRAL-TRIO_domain"/>
</dbReference>
<dbReference type="PANTHER" id="PTHR47159">
    <property type="entry name" value="PROTEIN CBG07705-RELATED"/>
    <property type="match status" value="1"/>
</dbReference>
<dbReference type="InterPro" id="IPR058960">
    <property type="entry name" value="Ctg-1-like_C"/>
</dbReference>
<feature type="compositionally biased region" description="Basic and acidic residues" evidence="1">
    <location>
        <begin position="474"/>
        <end position="484"/>
    </location>
</feature>
<evidence type="ECO:0000259" key="2">
    <source>
        <dbReference type="PROSITE" id="PS50191"/>
    </source>
</evidence>
<dbReference type="AlphaFoldDB" id="A0AAD4N1B1"/>
<dbReference type="SMART" id="SM00516">
    <property type="entry name" value="SEC14"/>
    <property type="match status" value="1"/>
</dbReference>
<evidence type="ECO:0000313" key="4">
    <source>
        <dbReference type="Proteomes" id="UP001201812"/>
    </source>
</evidence>